<comment type="caution">
    <text evidence="2">The sequence shown here is derived from an EMBL/GenBank/DDBJ whole genome shotgun (WGS) entry which is preliminary data.</text>
</comment>
<feature type="transmembrane region" description="Helical" evidence="1">
    <location>
        <begin position="114"/>
        <end position="134"/>
    </location>
</feature>
<evidence type="ECO:0000313" key="2">
    <source>
        <dbReference type="EMBL" id="RSM49046.1"/>
    </source>
</evidence>
<evidence type="ECO:0000256" key="1">
    <source>
        <dbReference type="SAM" id="Phobius"/>
    </source>
</evidence>
<proteinExistence type="predicted"/>
<keyword evidence="1" id="KW-0812">Transmembrane</keyword>
<feature type="transmembrane region" description="Helical" evidence="1">
    <location>
        <begin position="75"/>
        <end position="102"/>
    </location>
</feature>
<feature type="transmembrane region" description="Helical" evidence="1">
    <location>
        <begin position="42"/>
        <end position="68"/>
    </location>
</feature>
<dbReference type="EMBL" id="QHHU01000004">
    <property type="protein sequence ID" value="RSM49046.1"/>
    <property type="molecule type" value="Genomic_DNA"/>
</dbReference>
<accession>A0A428X185</accession>
<reference evidence="2 3" key="1">
    <citation type="submission" date="2018-05" db="EMBL/GenBank/DDBJ databases">
        <title>Evolution of GPA BGCs.</title>
        <authorList>
            <person name="Waglechner N."/>
            <person name="Wright G.D."/>
        </authorList>
    </citation>
    <scope>NUCLEOTIDE SEQUENCE [LARGE SCALE GENOMIC DNA]</scope>
    <source>
        <strain evidence="2 3">DSM 5908</strain>
    </source>
</reference>
<feature type="transmembrane region" description="Helical" evidence="1">
    <location>
        <begin position="12"/>
        <end position="36"/>
    </location>
</feature>
<keyword evidence="3" id="KW-1185">Reference proteome</keyword>
<dbReference type="AlphaFoldDB" id="A0A428X185"/>
<sequence length="154" mass="15520">MQPPQPNGATAIIAGVLAVLGGLLYLVGLIGGIATLAGLGPLWMGILLLVQNIVLAGTLLPGGILLFLRKPMGRVLTIVGSGLAILLSVVSVALSAAGVWYYSGGFGGMYAGAAYVGLLMVLVPAGATLVLAIVKPTARWCGRPEPGFAGYPPR</sequence>
<gene>
    <name evidence="2" type="ORF">DMA12_04840</name>
</gene>
<protein>
    <submittedName>
        <fullName evidence="2">Uncharacterized protein</fullName>
    </submittedName>
</protein>
<name>A0A428X185_AMYBA</name>
<evidence type="ECO:0000313" key="3">
    <source>
        <dbReference type="Proteomes" id="UP000286716"/>
    </source>
</evidence>
<keyword evidence="1" id="KW-0472">Membrane</keyword>
<keyword evidence="1" id="KW-1133">Transmembrane helix</keyword>
<organism evidence="2 3">
    <name type="scientific">Amycolatopsis balhimycina DSM 5908</name>
    <dbReference type="NCBI Taxonomy" id="1081091"/>
    <lineage>
        <taxon>Bacteria</taxon>
        <taxon>Bacillati</taxon>
        <taxon>Actinomycetota</taxon>
        <taxon>Actinomycetes</taxon>
        <taxon>Pseudonocardiales</taxon>
        <taxon>Pseudonocardiaceae</taxon>
        <taxon>Amycolatopsis</taxon>
    </lineage>
</organism>
<dbReference type="Proteomes" id="UP000286716">
    <property type="component" value="Unassembled WGS sequence"/>
</dbReference>